<comment type="subcellular location">
    <subcellularLocation>
        <location evidence="1">Nucleus</location>
    </subcellularLocation>
</comment>
<dbReference type="PANTHER" id="PTHR13123:SF7">
    <property type="entry name" value="LD30288P"/>
    <property type="match status" value="1"/>
</dbReference>
<dbReference type="PROSITE" id="PS50181">
    <property type="entry name" value="FBOX"/>
    <property type="match status" value="1"/>
</dbReference>
<dbReference type="InParanoid" id="A0A3R7EUK9"/>
<proteinExistence type="predicted"/>
<keyword evidence="3" id="KW-0833">Ubl conjugation pathway</keyword>
<evidence type="ECO:0000256" key="3">
    <source>
        <dbReference type="ARBA" id="ARBA00022786"/>
    </source>
</evidence>
<organism evidence="5 6">
    <name type="scientific">Clonorchis sinensis</name>
    <name type="common">Chinese liver fluke</name>
    <dbReference type="NCBI Taxonomy" id="79923"/>
    <lineage>
        <taxon>Eukaryota</taxon>
        <taxon>Metazoa</taxon>
        <taxon>Spiralia</taxon>
        <taxon>Lophotrochozoa</taxon>
        <taxon>Platyhelminthes</taxon>
        <taxon>Trematoda</taxon>
        <taxon>Digenea</taxon>
        <taxon>Opisthorchiida</taxon>
        <taxon>Opisthorchiata</taxon>
        <taxon>Opisthorchiidae</taxon>
        <taxon>Clonorchis</taxon>
    </lineage>
</organism>
<dbReference type="InterPro" id="IPR040394">
    <property type="entry name" value="FBX25/32"/>
</dbReference>
<evidence type="ECO:0000256" key="4">
    <source>
        <dbReference type="ARBA" id="ARBA00023242"/>
    </source>
</evidence>
<dbReference type="Proteomes" id="UP000286415">
    <property type="component" value="Unassembled WGS sequence"/>
</dbReference>
<dbReference type="SUPFAM" id="SSF81383">
    <property type="entry name" value="F-box domain"/>
    <property type="match status" value="1"/>
</dbReference>
<accession>A0A3R7EUK9</accession>
<name>A0A3R7EUK9_CLOSI</name>
<dbReference type="Pfam" id="PF12937">
    <property type="entry name" value="F-box-like"/>
    <property type="match status" value="1"/>
</dbReference>
<comment type="pathway">
    <text evidence="2">Protein modification; protein ubiquitination.</text>
</comment>
<dbReference type="STRING" id="79923.A0A3R7EUK9"/>
<keyword evidence="4" id="KW-0539">Nucleus</keyword>
<sequence length="620" mass="69859">MKESVKLPMCRNRNVAHLWHTSVTELAPNSKEGGSRRPHSGSWIAPITPKLFVISFTLFCQVVNCSCRSLRHSEVQTQNNKRIAVTPFRCLTAMPPEGSTRAGILPGCPSLDGKSRGRCWVRTTVLSDLSANNVPAAQPNTRFFNYSTANSLTSTDTSKASETSVCLAAMPPGGSTRAGILPGCPSLDRGSREAEAGFEPRTFRQAQAGSRGPHPGSRTTPTLFVSSFTSCQVIPHPPRDLRHSEGGAESNIPLDRRYPGDRWLRSSECGSLWENAKIYRLRMFERMNETVVRRVCRQSLIEDTDQSMNYVNDLLRVVIYQPHVHLRAGTVRDVVTTTTISEALIGLDLKAAIRDVRRFNYVCKIIQILLKDHFHRLTGRLQLFLIELLRAILSQVQASCNQTAMLRQLLSDLLDNLERNKYDHIGSAMLWDNHRKAVGEMNAELDGFDIEKCLRTVAKQQRPKRLSASEWTPATADDVSLEKLPTECLSRVLSFVNSPRDLETASLASGAIASLVEEDHLWRNLTLTHFDMDQMSSVHFGRPGWRDEPPATMDDCNWRRAYLRLLKRYGDQHFYTAKLAACEVCCCIFWPLFGHPCHYPKQEPRLRLLSPEDFIALFPI</sequence>
<dbReference type="PANTHER" id="PTHR13123">
    <property type="entry name" value="LD30288P"/>
    <property type="match status" value="1"/>
</dbReference>
<evidence type="ECO:0000313" key="6">
    <source>
        <dbReference type="Proteomes" id="UP000286415"/>
    </source>
</evidence>
<dbReference type="InterPro" id="IPR001810">
    <property type="entry name" value="F-box_dom"/>
</dbReference>
<dbReference type="AlphaFoldDB" id="A0A3R7EUK9"/>
<evidence type="ECO:0000256" key="2">
    <source>
        <dbReference type="ARBA" id="ARBA00004906"/>
    </source>
</evidence>
<dbReference type="Gene3D" id="1.20.1280.50">
    <property type="match status" value="1"/>
</dbReference>
<protein>
    <submittedName>
        <fullName evidence="5">F-box only protein 25</fullName>
    </submittedName>
</protein>
<gene>
    <name evidence="5" type="ORF">CSKR_103551</name>
</gene>
<dbReference type="OrthoDB" id="9991467at2759"/>
<dbReference type="GO" id="GO:0019005">
    <property type="term" value="C:SCF ubiquitin ligase complex"/>
    <property type="evidence" value="ECO:0007669"/>
    <property type="project" value="TreeGrafter"/>
</dbReference>
<dbReference type="InterPro" id="IPR036047">
    <property type="entry name" value="F-box-like_dom_sf"/>
</dbReference>
<dbReference type="UniPathway" id="UPA00143"/>
<keyword evidence="6" id="KW-1185">Reference proteome</keyword>
<dbReference type="GO" id="GO:0005634">
    <property type="term" value="C:nucleus"/>
    <property type="evidence" value="ECO:0007669"/>
    <property type="project" value="UniProtKB-SubCell"/>
</dbReference>
<comment type="caution">
    <text evidence="5">The sequence shown here is derived from an EMBL/GenBank/DDBJ whole genome shotgun (WGS) entry which is preliminary data.</text>
</comment>
<evidence type="ECO:0000313" key="5">
    <source>
        <dbReference type="EMBL" id="KAG5444938.1"/>
    </source>
</evidence>
<reference evidence="5 6" key="1">
    <citation type="journal article" date="2018" name="Biotechnol. Adv.">
        <title>Improved genomic resources and new bioinformatic workflow for the carcinogenic parasite Clonorchis sinensis: Biotechnological implications.</title>
        <authorList>
            <person name="Wang D."/>
            <person name="Korhonen P.K."/>
            <person name="Gasser R.B."/>
            <person name="Young N.D."/>
        </authorList>
    </citation>
    <scope>NUCLEOTIDE SEQUENCE [LARGE SCALE GENOMIC DNA]</scope>
    <source>
        <strain evidence="5">Cs-k2</strain>
    </source>
</reference>
<dbReference type="GO" id="GO:0016567">
    <property type="term" value="P:protein ubiquitination"/>
    <property type="evidence" value="ECO:0007669"/>
    <property type="project" value="UniProtKB-UniPathway"/>
</dbReference>
<dbReference type="EMBL" id="NIRI02000056">
    <property type="protein sequence ID" value="KAG5444938.1"/>
    <property type="molecule type" value="Genomic_DNA"/>
</dbReference>
<evidence type="ECO:0000256" key="1">
    <source>
        <dbReference type="ARBA" id="ARBA00004123"/>
    </source>
</evidence>
<reference evidence="5 6" key="2">
    <citation type="journal article" date="2021" name="Genomics">
        <title>High-quality reference genome for Clonorchis sinensis.</title>
        <authorList>
            <person name="Young N.D."/>
            <person name="Stroehlein A.J."/>
            <person name="Kinkar L."/>
            <person name="Wang T."/>
            <person name="Sohn W.M."/>
            <person name="Chang B.C.H."/>
            <person name="Kaur P."/>
            <person name="Weisz D."/>
            <person name="Dudchenko O."/>
            <person name="Aiden E.L."/>
            <person name="Korhonen P.K."/>
            <person name="Gasser R.B."/>
        </authorList>
    </citation>
    <scope>NUCLEOTIDE SEQUENCE [LARGE SCALE GENOMIC DNA]</scope>
    <source>
        <strain evidence="5">Cs-k2</strain>
    </source>
</reference>
<dbReference type="GO" id="GO:0005737">
    <property type="term" value="C:cytoplasm"/>
    <property type="evidence" value="ECO:0007669"/>
    <property type="project" value="TreeGrafter"/>
</dbReference>